<reference evidence="3" key="1">
    <citation type="submission" date="2021-02" db="EMBL/GenBank/DDBJ databases">
        <authorList>
            <person name="Nowell W R."/>
        </authorList>
    </citation>
    <scope>NUCLEOTIDE SEQUENCE</scope>
    <source>
        <strain evidence="3">Ploen Becks lab</strain>
    </source>
</reference>
<dbReference type="OrthoDB" id="10229181at2759"/>
<keyword evidence="4" id="KW-1185">Reference proteome</keyword>
<organism evidence="3 4">
    <name type="scientific">Brachionus calyciflorus</name>
    <dbReference type="NCBI Taxonomy" id="104777"/>
    <lineage>
        <taxon>Eukaryota</taxon>
        <taxon>Metazoa</taxon>
        <taxon>Spiralia</taxon>
        <taxon>Gnathifera</taxon>
        <taxon>Rotifera</taxon>
        <taxon>Eurotatoria</taxon>
        <taxon>Monogononta</taxon>
        <taxon>Pseudotrocha</taxon>
        <taxon>Ploima</taxon>
        <taxon>Brachionidae</taxon>
        <taxon>Brachionus</taxon>
    </lineage>
</organism>
<evidence type="ECO:0000313" key="4">
    <source>
        <dbReference type="Proteomes" id="UP000663879"/>
    </source>
</evidence>
<evidence type="ECO:0000256" key="1">
    <source>
        <dbReference type="SAM" id="Coils"/>
    </source>
</evidence>
<sequence length="433" mass="50001">MNQAKSKILITGPILNKPKKVLPGTSKSTNSELQKVDYNSSIFSCEDSNSTSLPERQSQSELNSENSNIPISRSKLIAKERIETIEYSVFSRNDFCLIQWVVDKKFHILKLIDVCEPKIVKLNNEYSVRLGKNYFMAKVKFIGTLRQCESRMDSITSYSVMENDSTKCTKITNSTQNTARLNQDEPIEIEIYQQKIKELENALNLKNKEIDSLKIENLRKEEIINCYKKTYDDNKIAKILDLSINCVKLFASKEQLLDIPLYNNESQTDEFALSKKYGQITITKEKKLALDSLLNDIKESNTSVFRKLIGIFIPNDEIWALRDKETMKLEYSDQINASYEYISSKRDGFLYSQAENEIRKICNEARKRLRGKDFEIVKNDDPKNIENTVYILKGTKPINKSEQKKRKITDDDDDDDDGTVLDETSEIDKDLSE</sequence>
<dbReference type="Proteomes" id="UP000663879">
    <property type="component" value="Unassembled WGS sequence"/>
</dbReference>
<proteinExistence type="predicted"/>
<protein>
    <submittedName>
        <fullName evidence="3">Uncharacterized protein</fullName>
    </submittedName>
</protein>
<dbReference type="AlphaFoldDB" id="A0A814IL44"/>
<feature type="coiled-coil region" evidence="1">
    <location>
        <begin position="189"/>
        <end position="216"/>
    </location>
</feature>
<dbReference type="EMBL" id="CAJNOC010004510">
    <property type="protein sequence ID" value="CAF1024169.1"/>
    <property type="molecule type" value="Genomic_DNA"/>
</dbReference>
<evidence type="ECO:0000313" key="3">
    <source>
        <dbReference type="EMBL" id="CAF1024169.1"/>
    </source>
</evidence>
<comment type="caution">
    <text evidence="3">The sequence shown here is derived from an EMBL/GenBank/DDBJ whole genome shotgun (WGS) entry which is preliminary data.</text>
</comment>
<keyword evidence="1" id="KW-0175">Coiled coil</keyword>
<gene>
    <name evidence="3" type="ORF">OXX778_LOCUS17531</name>
</gene>
<feature type="region of interest" description="Disordered" evidence="2">
    <location>
        <begin position="400"/>
        <end position="433"/>
    </location>
</feature>
<evidence type="ECO:0000256" key="2">
    <source>
        <dbReference type="SAM" id="MobiDB-lite"/>
    </source>
</evidence>
<feature type="compositionally biased region" description="Low complexity" evidence="2">
    <location>
        <begin position="57"/>
        <end position="66"/>
    </location>
</feature>
<feature type="region of interest" description="Disordered" evidence="2">
    <location>
        <begin position="47"/>
        <end position="66"/>
    </location>
</feature>
<accession>A0A814IL44</accession>
<name>A0A814IL44_9BILA</name>
<feature type="compositionally biased region" description="Acidic residues" evidence="2">
    <location>
        <begin position="410"/>
        <end position="425"/>
    </location>
</feature>
<feature type="compositionally biased region" description="Polar residues" evidence="2">
    <location>
        <begin position="47"/>
        <end position="56"/>
    </location>
</feature>